<dbReference type="Pfam" id="PF00149">
    <property type="entry name" value="Metallophos"/>
    <property type="match status" value="1"/>
</dbReference>
<dbReference type="Pfam" id="PF05011">
    <property type="entry name" value="DBR1"/>
    <property type="match status" value="1"/>
</dbReference>
<feature type="region of interest" description="Disordered" evidence="13">
    <location>
        <begin position="940"/>
        <end position="1029"/>
    </location>
</feature>
<evidence type="ECO:0000256" key="4">
    <source>
        <dbReference type="ARBA" id="ARBA00004123"/>
    </source>
</evidence>
<sequence length="1029" mass="111244">MSEEQEPGGIASVTTGQNKEGVRVAIEGCAHGTLNSIYASVEEACRVKGWDSVDLVIIGGDFQAVRNQYDLNVTAMPEKYRRMADFHEYYSGARAAPYLTIFIGGNHEASNHLFELYYGGWVAPNIYYLGAANVIQFGPLRIAGLSGIWKGYDYPKAHFERLPYNREEMSTIYHVRELDVRKLLAIRTQVDIGLSHDWPQRVEMHGDFEWLFRSKPGFGVDSKNGKLGNPAARQCLDRLRPPYWFSAHLHTRYAAIVEHGQNDGSSLPRATPGVSTANPAGLSPQQNSQRVSAWQGFHAVAQREDAADRDRALQEQEARRQEEARTGIRQGPSYTFQETFKQVDSNAGFDRHVTSTTKTEIKPGEQDQAIPNLDGCFVSRPSKRQRTESDALEPARPHPTASERGFASSNDQLDGTNASRPAGAPEIVVDNPDAIDIDMTDDDEPVATGRNGSGSFSTAPIPIPVATSLRPDTGGIAREPRVFSLPNSEASEDGGVRLNNADISSSKAAATAAPAVPTPAIQQYPESMDVDSPAPALNSQGVSTATPSFQPTAPSSKSDPSSANLVPDLDKWPQDEISEAFGPPQAVVALPQPTPLVTHDQVDSTPPNAVVAVPDPMSKSRNVRKGPGSTRQAPEAVLPRRFSGGINAGKTSTLPPVVALPQPHSSREEIEKNSVQQKAVVALPQPSSKGNTIQQSLTEEQHGMTPLPHPAATGNDVKESPSQQHQGMTPLPKPSSIDQPQAAIAVSQPTANDVSDELRDQLAVLSNTFTKKGDKVKIEASPSLPFPEGITNQKTEFLALGKCEPYQEFLQLLEIKSINSSSAQEENVRRPFTLSYDPEWLAIQRVFAPELVLGGSPNDRAPPHRGDTFYREQIVKEEAWIHEHVVKTGKLGVPNNFTITAPVYDPKPNQPVASTSMPREVTNPQTSMYCDLIGIENKFDISEQERDRRMEQGPRPDRPEYVNYESRSGRRAGGRHGSHEGRGGGGRGRGGGRGGGGGGAGRGGYGGRGRGGGRGGGGHGRGRGRGGGW</sequence>
<accession>A0AAN6EYQ4</accession>
<feature type="compositionally biased region" description="Polar residues" evidence="13">
    <location>
        <begin position="407"/>
        <end position="419"/>
    </location>
</feature>
<evidence type="ECO:0000256" key="11">
    <source>
        <dbReference type="ARBA" id="ARBA00023211"/>
    </source>
</evidence>
<keyword evidence="10" id="KW-0408">Iron</keyword>
<feature type="compositionally biased region" description="Acidic residues" evidence="13">
    <location>
        <begin position="433"/>
        <end position="445"/>
    </location>
</feature>
<evidence type="ECO:0000256" key="6">
    <source>
        <dbReference type="ARBA" id="ARBA00022664"/>
    </source>
</evidence>
<feature type="region of interest" description="Disordered" evidence="13">
    <location>
        <begin position="262"/>
        <end position="288"/>
    </location>
</feature>
<dbReference type="SMART" id="SM01124">
    <property type="entry name" value="DBR1"/>
    <property type="match status" value="1"/>
</dbReference>
<feature type="region of interest" description="Disordered" evidence="13">
    <location>
        <begin position="599"/>
        <end position="633"/>
    </location>
</feature>
<feature type="compositionally biased region" description="Polar residues" evidence="13">
    <location>
        <begin position="273"/>
        <end position="288"/>
    </location>
</feature>
<evidence type="ECO:0000256" key="7">
    <source>
        <dbReference type="ARBA" id="ARBA00022723"/>
    </source>
</evidence>
<evidence type="ECO:0000259" key="14">
    <source>
        <dbReference type="SMART" id="SM01124"/>
    </source>
</evidence>
<comment type="similarity">
    <text evidence="5">Belongs to the lariat debranching enzyme family.</text>
</comment>
<dbReference type="GO" id="GO:0000398">
    <property type="term" value="P:mRNA splicing, via spliceosome"/>
    <property type="evidence" value="ECO:0007669"/>
    <property type="project" value="TreeGrafter"/>
</dbReference>
<comment type="caution">
    <text evidence="15">The sequence shown here is derived from an EMBL/GenBank/DDBJ whole genome shotgun (WGS) entry which is preliminary data.</text>
</comment>
<keyword evidence="12" id="KW-0539">Nucleus</keyword>
<feature type="compositionally biased region" description="Basic residues" evidence="13">
    <location>
        <begin position="1020"/>
        <end position="1029"/>
    </location>
</feature>
<feature type="compositionally biased region" description="Basic and acidic residues" evidence="13">
    <location>
        <begin position="303"/>
        <end position="326"/>
    </location>
</feature>
<name>A0AAN6EYQ4_EXODE</name>
<evidence type="ECO:0000256" key="1">
    <source>
        <dbReference type="ARBA" id="ARBA00001936"/>
    </source>
</evidence>
<dbReference type="Proteomes" id="UP001161757">
    <property type="component" value="Unassembled WGS sequence"/>
</dbReference>
<keyword evidence="8" id="KW-0378">Hydrolase</keyword>
<keyword evidence="11" id="KW-0464">Manganese</keyword>
<dbReference type="InterPro" id="IPR004843">
    <property type="entry name" value="Calcineurin-like_PHP"/>
</dbReference>
<dbReference type="GO" id="GO:0005634">
    <property type="term" value="C:nucleus"/>
    <property type="evidence" value="ECO:0007669"/>
    <property type="project" value="UniProtKB-SubCell"/>
</dbReference>
<feature type="region of interest" description="Disordered" evidence="13">
    <location>
        <begin position="685"/>
        <end position="738"/>
    </location>
</feature>
<evidence type="ECO:0000256" key="8">
    <source>
        <dbReference type="ARBA" id="ARBA00022801"/>
    </source>
</evidence>
<feature type="compositionally biased region" description="Basic and acidic residues" evidence="13">
    <location>
        <begin position="356"/>
        <end position="365"/>
    </location>
</feature>
<dbReference type="GO" id="GO:0046872">
    <property type="term" value="F:metal ion binding"/>
    <property type="evidence" value="ECO:0007669"/>
    <property type="project" value="UniProtKB-KW"/>
</dbReference>
<comment type="subcellular location">
    <subcellularLocation>
        <location evidence="4">Nucleus</location>
    </subcellularLocation>
</comment>
<protein>
    <submittedName>
        <fullName evidence="15">Lariat debranching enzyme</fullName>
    </submittedName>
</protein>
<feature type="compositionally biased region" description="Polar residues" evidence="13">
    <location>
        <begin position="685"/>
        <end position="698"/>
    </location>
</feature>
<evidence type="ECO:0000313" key="16">
    <source>
        <dbReference type="Proteomes" id="UP001161757"/>
    </source>
</evidence>
<evidence type="ECO:0000256" key="10">
    <source>
        <dbReference type="ARBA" id="ARBA00023004"/>
    </source>
</evidence>
<dbReference type="AlphaFoldDB" id="A0AAN6EYQ4"/>
<dbReference type="InterPro" id="IPR029052">
    <property type="entry name" value="Metallo-depent_PP-like"/>
</dbReference>
<comment type="cofactor">
    <cofactor evidence="1">
        <name>Mn(2+)</name>
        <dbReference type="ChEBI" id="CHEBI:29035"/>
    </cofactor>
</comment>
<feature type="compositionally biased region" description="Basic and acidic residues" evidence="13">
    <location>
        <begin position="385"/>
        <end position="396"/>
    </location>
</feature>
<evidence type="ECO:0000313" key="15">
    <source>
        <dbReference type="EMBL" id="KAJ8994161.1"/>
    </source>
</evidence>
<dbReference type="PANTHER" id="PTHR12849:SF0">
    <property type="entry name" value="LARIAT DEBRANCHING ENZYME"/>
    <property type="match status" value="1"/>
</dbReference>
<dbReference type="InterPro" id="IPR007708">
    <property type="entry name" value="DBR1_C"/>
</dbReference>
<dbReference type="InterPro" id="IPR041816">
    <property type="entry name" value="Dbr1_N"/>
</dbReference>
<feature type="compositionally biased region" description="Polar residues" evidence="13">
    <location>
        <begin position="537"/>
        <end position="564"/>
    </location>
</feature>
<evidence type="ECO:0000256" key="2">
    <source>
        <dbReference type="ARBA" id="ARBA00001947"/>
    </source>
</evidence>
<dbReference type="CDD" id="cd00844">
    <property type="entry name" value="MPP_Dbr1_N"/>
    <property type="match status" value="1"/>
</dbReference>
<dbReference type="EMBL" id="JAJGCB010000003">
    <property type="protein sequence ID" value="KAJ8994161.1"/>
    <property type="molecule type" value="Genomic_DNA"/>
</dbReference>
<gene>
    <name evidence="15" type="primary">DBR1</name>
    <name evidence="15" type="ORF">HRR80_002656</name>
</gene>
<evidence type="ECO:0000256" key="13">
    <source>
        <dbReference type="SAM" id="MobiDB-lite"/>
    </source>
</evidence>
<feature type="region of interest" description="Disordered" evidence="13">
    <location>
        <begin position="525"/>
        <end position="565"/>
    </location>
</feature>
<feature type="compositionally biased region" description="Basic and acidic residues" evidence="13">
    <location>
        <begin position="940"/>
        <end position="960"/>
    </location>
</feature>
<feature type="region of interest" description="Disordered" evidence="13">
    <location>
        <begin position="303"/>
        <end position="335"/>
    </location>
</feature>
<keyword evidence="6" id="KW-0507">mRNA processing</keyword>
<dbReference type="SUPFAM" id="SSF56300">
    <property type="entry name" value="Metallo-dependent phosphatases"/>
    <property type="match status" value="1"/>
</dbReference>
<feature type="domain" description="Lariat debranching enzyme C-terminal" evidence="14">
    <location>
        <begin position="786"/>
        <end position="939"/>
    </location>
</feature>
<evidence type="ECO:0000256" key="12">
    <source>
        <dbReference type="ARBA" id="ARBA00023242"/>
    </source>
</evidence>
<keyword evidence="9" id="KW-0862">Zinc</keyword>
<evidence type="ECO:0000256" key="5">
    <source>
        <dbReference type="ARBA" id="ARBA00006045"/>
    </source>
</evidence>
<dbReference type="GO" id="GO:0008419">
    <property type="term" value="F:RNA lariat debranching enzyme activity"/>
    <property type="evidence" value="ECO:0007669"/>
    <property type="project" value="UniProtKB-ARBA"/>
</dbReference>
<keyword evidence="7" id="KW-0479">Metal-binding</keyword>
<evidence type="ECO:0000256" key="3">
    <source>
        <dbReference type="ARBA" id="ARBA00001954"/>
    </source>
</evidence>
<dbReference type="PANTHER" id="PTHR12849">
    <property type="entry name" value="RNA LARIAT DEBRANCHING ENZYME"/>
    <property type="match status" value="1"/>
</dbReference>
<proteinExistence type="inferred from homology"/>
<reference evidence="15" key="1">
    <citation type="submission" date="2023-01" db="EMBL/GenBank/DDBJ databases">
        <title>Exophiala dermititidis isolated from Cystic Fibrosis Patient.</title>
        <authorList>
            <person name="Kurbessoian T."/>
            <person name="Crocker A."/>
            <person name="Murante D."/>
            <person name="Hogan D.A."/>
            <person name="Stajich J.E."/>
        </authorList>
    </citation>
    <scope>NUCLEOTIDE SEQUENCE</scope>
    <source>
        <strain evidence="15">Ex8</strain>
    </source>
</reference>
<evidence type="ECO:0000256" key="9">
    <source>
        <dbReference type="ARBA" id="ARBA00022833"/>
    </source>
</evidence>
<comment type="cofactor">
    <cofactor evidence="2">
        <name>Zn(2+)</name>
        <dbReference type="ChEBI" id="CHEBI:29105"/>
    </cofactor>
</comment>
<feature type="region of interest" description="Disordered" evidence="13">
    <location>
        <begin position="356"/>
        <end position="474"/>
    </location>
</feature>
<feature type="compositionally biased region" description="Gly residues" evidence="13">
    <location>
        <begin position="983"/>
        <end position="1019"/>
    </location>
</feature>
<comment type="cofactor">
    <cofactor evidence="3">
        <name>Fe(2+)</name>
        <dbReference type="ChEBI" id="CHEBI:29033"/>
    </cofactor>
</comment>
<organism evidence="15 16">
    <name type="scientific">Exophiala dermatitidis</name>
    <name type="common">Black yeast-like fungus</name>
    <name type="synonym">Wangiella dermatitidis</name>
    <dbReference type="NCBI Taxonomy" id="5970"/>
    <lineage>
        <taxon>Eukaryota</taxon>
        <taxon>Fungi</taxon>
        <taxon>Dikarya</taxon>
        <taxon>Ascomycota</taxon>
        <taxon>Pezizomycotina</taxon>
        <taxon>Eurotiomycetes</taxon>
        <taxon>Chaetothyriomycetidae</taxon>
        <taxon>Chaetothyriales</taxon>
        <taxon>Herpotrichiellaceae</taxon>
        <taxon>Exophiala</taxon>
    </lineage>
</organism>